<accession>A0A845AYA1</accession>
<comment type="caution">
    <text evidence="7">The sequence shown here is derived from an EMBL/GenBank/DDBJ whole genome shotgun (WGS) entry which is preliminary data.</text>
</comment>
<dbReference type="EMBL" id="WTYE01000001">
    <property type="protein sequence ID" value="MXP31738.1"/>
    <property type="molecule type" value="Genomic_DNA"/>
</dbReference>
<dbReference type="InterPro" id="IPR036388">
    <property type="entry name" value="WH-like_DNA-bd_sf"/>
</dbReference>
<comment type="similarity">
    <text evidence="1">Belongs to the LysR transcriptional regulatory family.</text>
</comment>
<sequence length="303" mass="33352">MPTIRQLEYLVALDDLGHFGRAAARCHVSQPTLSQQLRQLEQRLGVTLVERGSPPGMTPTGREIAARARRVLTEVNDIRQLAQSSQGGMAGTIRFGITPTLGPYLMPTAIVRLHREFPDLRLYIREGIPDQQLADLARGEIDMMLCPLPVTEPALQVEPLFREPIHLIAAPDHALSIKSNPAARDFAGEPFLSIDPAHHFHRQAEAICADLGAQLLRDYQGTSLDSLRQMAGSGLGLALLPELYLRAETGGSDMVKKLQVSDWSASRSIAAVWRERTAFADTYRRISDLIADEARTILEIPAG</sequence>
<dbReference type="Pfam" id="PF03466">
    <property type="entry name" value="LysR_substrate"/>
    <property type="match status" value="1"/>
</dbReference>
<dbReference type="GO" id="GO:0003677">
    <property type="term" value="F:DNA binding"/>
    <property type="evidence" value="ECO:0007669"/>
    <property type="project" value="UniProtKB-KW"/>
</dbReference>
<evidence type="ECO:0000256" key="3">
    <source>
        <dbReference type="ARBA" id="ARBA00023125"/>
    </source>
</evidence>
<dbReference type="Gene3D" id="3.40.190.10">
    <property type="entry name" value="Periplasmic binding protein-like II"/>
    <property type="match status" value="2"/>
</dbReference>
<protein>
    <submittedName>
        <fullName evidence="7">LysR family transcriptional regulator</fullName>
    </submittedName>
</protein>
<name>A0A845AYA1_9SPHN</name>
<evidence type="ECO:0000256" key="4">
    <source>
        <dbReference type="ARBA" id="ARBA00023159"/>
    </source>
</evidence>
<keyword evidence="5" id="KW-0804">Transcription</keyword>
<dbReference type="RefSeq" id="WP_160779151.1">
    <property type="nucleotide sequence ID" value="NZ_BAAAZF010000001.1"/>
</dbReference>
<dbReference type="GO" id="GO:0003700">
    <property type="term" value="F:DNA-binding transcription factor activity"/>
    <property type="evidence" value="ECO:0007669"/>
    <property type="project" value="InterPro"/>
</dbReference>
<gene>
    <name evidence="7" type="ORF">GRI94_07870</name>
</gene>
<dbReference type="Proteomes" id="UP000446786">
    <property type="component" value="Unassembled WGS sequence"/>
</dbReference>
<feature type="domain" description="HTH lysR-type" evidence="6">
    <location>
        <begin position="2"/>
        <end position="60"/>
    </location>
</feature>
<dbReference type="PANTHER" id="PTHR30346">
    <property type="entry name" value="TRANSCRIPTIONAL DUAL REGULATOR HCAR-RELATED"/>
    <property type="match status" value="1"/>
</dbReference>
<evidence type="ECO:0000259" key="6">
    <source>
        <dbReference type="PROSITE" id="PS50931"/>
    </source>
</evidence>
<evidence type="ECO:0000256" key="1">
    <source>
        <dbReference type="ARBA" id="ARBA00009437"/>
    </source>
</evidence>
<dbReference type="PROSITE" id="PS50931">
    <property type="entry name" value="HTH_LYSR"/>
    <property type="match status" value="1"/>
</dbReference>
<dbReference type="InterPro" id="IPR005119">
    <property type="entry name" value="LysR_subst-bd"/>
</dbReference>
<dbReference type="CDD" id="cd08411">
    <property type="entry name" value="PBP2_OxyR"/>
    <property type="match status" value="1"/>
</dbReference>
<dbReference type="AlphaFoldDB" id="A0A845AYA1"/>
<dbReference type="InterPro" id="IPR036390">
    <property type="entry name" value="WH_DNA-bd_sf"/>
</dbReference>
<dbReference type="OrthoDB" id="9775392at2"/>
<proteinExistence type="inferred from homology"/>
<dbReference type="FunFam" id="1.10.10.10:FF:000001">
    <property type="entry name" value="LysR family transcriptional regulator"/>
    <property type="match status" value="1"/>
</dbReference>
<dbReference type="PRINTS" id="PR00039">
    <property type="entry name" value="HTHLYSR"/>
</dbReference>
<keyword evidence="4" id="KW-0010">Activator</keyword>
<evidence type="ECO:0000313" key="7">
    <source>
        <dbReference type="EMBL" id="MXP31738.1"/>
    </source>
</evidence>
<evidence type="ECO:0000256" key="5">
    <source>
        <dbReference type="ARBA" id="ARBA00023163"/>
    </source>
</evidence>
<organism evidence="7 8">
    <name type="scientific">Parerythrobacter jejuensis</name>
    <dbReference type="NCBI Taxonomy" id="795812"/>
    <lineage>
        <taxon>Bacteria</taxon>
        <taxon>Pseudomonadati</taxon>
        <taxon>Pseudomonadota</taxon>
        <taxon>Alphaproteobacteria</taxon>
        <taxon>Sphingomonadales</taxon>
        <taxon>Erythrobacteraceae</taxon>
        <taxon>Parerythrobacter</taxon>
    </lineage>
</organism>
<dbReference type="Pfam" id="PF00126">
    <property type="entry name" value="HTH_1"/>
    <property type="match status" value="1"/>
</dbReference>
<dbReference type="PANTHER" id="PTHR30346:SF26">
    <property type="entry name" value="HYDROGEN PEROXIDE-INDUCIBLE GENES ACTIVATOR"/>
    <property type="match status" value="1"/>
</dbReference>
<dbReference type="SUPFAM" id="SSF53850">
    <property type="entry name" value="Periplasmic binding protein-like II"/>
    <property type="match status" value="1"/>
</dbReference>
<reference evidence="7 8" key="1">
    <citation type="submission" date="2019-12" db="EMBL/GenBank/DDBJ databases">
        <title>Genomic-based taxomic classification of the family Erythrobacteraceae.</title>
        <authorList>
            <person name="Xu L."/>
        </authorList>
    </citation>
    <scope>NUCLEOTIDE SEQUENCE [LARGE SCALE GENOMIC DNA]</scope>
    <source>
        <strain evidence="7 8">JCM 16677</strain>
    </source>
</reference>
<evidence type="ECO:0000313" key="8">
    <source>
        <dbReference type="Proteomes" id="UP000446786"/>
    </source>
</evidence>
<dbReference type="Gene3D" id="1.10.10.10">
    <property type="entry name" value="Winged helix-like DNA-binding domain superfamily/Winged helix DNA-binding domain"/>
    <property type="match status" value="1"/>
</dbReference>
<dbReference type="SUPFAM" id="SSF46785">
    <property type="entry name" value="Winged helix' DNA-binding domain"/>
    <property type="match status" value="1"/>
</dbReference>
<keyword evidence="8" id="KW-1185">Reference proteome</keyword>
<dbReference type="InterPro" id="IPR000847">
    <property type="entry name" value="LysR_HTH_N"/>
</dbReference>
<keyword evidence="2" id="KW-0805">Transcription regulation</keyword>
<evidence type="ECO:0000256" key="2">
    <source>
        <dbReference type="ARBA" id="ARBA00023015"/>
    </source>
</evidence>
<keyword evidence="3" id="KW-0238">DNA-binding</keyword>
<dbReference type="GO" id="GO:0032993">
    <property type="term" value="C:protein-DNA complex"/>
    <property type="evidence" value="ECO:0007669"/>
    <property type="project" value="TreeGrafter"/>
</dbReference>